<gene>
    <name evidence="7" type="ORF">POCULU_LOCUS6377</name>
</gene>
<name>A0A9N9G5L6_9GLOM</name>
<dbReference type="InterPro" id="IPR001129">
    <property type="entry name" value="Membr-assoc_MAPEG"/>
</dbReference>
<keyword evidence="4 6" id="KW-0472">Membrane</keyword>
<evidence type="ECO:0000256" key="4">
    <source>
        <dbReference type="ARBA" id="ARBA00023136"/>
    </source>
</evidence>
<keyword evidence="8" id="KW-1185">Reference proteome</keyword>
<dbReference type="EMBL" id="CAJVPJ010001158">
    <property type="protein sequence ID" value="CAG8578743.1"/>
    <property type="molecule type" value="Genomic_DNA"/>
</dbReference>
<reference evidence="7" key="1">
    <citation type="submission" date="2021-06" db="EMBL/GenBank/DDBJ databases">
        <authorList>
            <person name="Kallberg Y."/>
            <person name="Tangrot J."/>
            <person name="Rosling A."/>
        </authorList>
    </citation>
    <scope>NUCLEOTIDE SEQUENCE</scope>
    <source>
        <strain evidence="7">IA702</strain>
    </source>
</reference>
<evidence type="ECO:0000313" key="8">
    <source>
        <dbReference type="Proteomes" id="UP000789572"/>
    </source>
</evidence>
<dbReference type="Pfam" id="PF01124">
    <property type="entry name" value="MAPEG"/>
    <property type="match status" value="1"/>
</dbReference>
<accession>A0A9N9G5L6</accession>
<comment type="caution">
    <text evidence="7">The sequence shown here is derived from an EMBL/GenBank/DDBJ whole genome shotgun (WGS) entry which is preliminary data.</text>
</comment>
<dbReference type="AlphaFoldDB" id="A0A9N9G5L6"/>
<comment type="subcellular location">
    <subcellularLocation>
        <location evidence="1">Membrane</location>
    </subcellularLocation>
</comment>
<evidence type="ECO:0000256" key="3">
    <source>
        <dbReference type="ARBA" id="ARBA00022989"/>
    </source>
</evidence>
<evidence type="ECO:0000256" key="2">
    <source>
        <dbReference type="ARBA" id="ARBA00022692"/>
    </source>
</evidence>
<evidence type="ECO:0000256" key="1">
    <source>
        <dbReference type="ARBA" id="ARBA00004370"/>
    </source>
</evidence>
<sequence length="174" mass="19417">MSPVIAISSRAVTTADFQEFIGTRSVQRGWDALFSLWIVWSVTWLLRLYFSHSTKDGKDDKGDNDSKDGKDGDETSKDKRCRKAKRLKRVHKKVTHLLLGLLTALTFNSLAHGSTDAVQILSWVYFGVGLSWVHSLAWASKGGRPIFRLVGGIVQTGILLAIFILAIICRKKND</sequence>
<dbReference type="InterPro" id="IPR023352">
    <property type="entry name" value="MAPEG-like_dom_sf"/>
</dbReference>
<evidence type="ECO:0000256" key="5">
    <source>
        <dbReference type="SAM" id="MobiDB-lite"/>
    </source>
</evidence>
<organism evidence="7 8">
    <name type="scientific">Paraglomus occultum</name>
    <dbReference type="NCBI Taxonomy" id="144539"/>
    <lineage>
        <taxon>Eukaryota</taxon>
        <taxon>Fungi</taxon>
        <taxon>Fungi incertae sedis</taxon>
        <taxon>Mucoromycota</taxon>
        <taxon>Glomeromycotina</taxon>
        <taxon>Glomeromycetes</taxon>
        <taxon>Paraglomerales</taxon>
        <taxon>Paraglomeraceae</taxon>
        <taxon>Paraglomus</taxon>
    </lineage>
</organism>
<feature type="region of interest" description="Disordered" evidence="5">
    <location>
        <begin position="55"/>
        <end position="78"/>
    </location>
</feature>
<feature type="transmembrane region" description="Helical" evidence="6">
    <location>
        <begin position="32"/>
        <end position="50"/>
    </location>
</feature>
<evidence type="ECO:0000313" key="7">
    <source>
        <dbReference type="EMBL" id="CAG8578743.1"/>
    </source>
</evidence>
<dbReference type="Proteomes" id="UP000789572">
    <property type="component" value="Unassembled WGS sequence"/>
</dbReference>
<evidence type="ECO:0000256" key="6">
    <source>
        <dbReference type="SAM" id="Phobius"/>
    </source>
</evidence>
<dbReference type="GO" id="GO:0016020">
    <property type="term" value="C:membrane"/>
    <property type="evidence" value="ECO:0007669"/>
    <property type="project" value="UniProtKB-SubCell"/>
</dbReference>
<feature type="transmembrane region" description="Helical" evidence="6">
    <location>
        <begin position="94"/>
        <end position="114"/>
    </location>
</feature>
<protein>
    <submittedName>
        <fullName evidence="7">10956_t:CDS:1</fullName>
    </submittedName>
</protein>
<dbReference type="SUPFAM" id="SSF161084">
    <property type="entry name" value="MAPEG domain-like"/>
    <property type="match status" value="1"/>
</dbReference>
<proteinExistence type="predicted"/>
<feature type="transmembrane region" description="Helical" evidence="6">
    <location>
        <begin position="146"/>
        <end position="168"/>
    </location>
</feature>
<keyword evidence="3 6" id="KW-1133">Transmembrane helix</keyword>
<keyword evidence="2 6" id="KW-0812">Transmembrane</keyword>
<feature type="transmembrane region" description="Helical" evidence="6">
    <location>
        <begin position="120"/>
        <end position="139"/>
    </location>
</feature>